<proteinExistence type="predicted"/>
<protein>
    <submittedName>
        <fullName evidence="1">Uncharacterized protein</fullName>
    </submittedName>
</protein>
<dbReference type="GeneID" id="3531451"/>
<reference evidence="1 2" key="1">
    <citation type="journal article" date="2005" name="Science">
        <title>The genome sequence of Trypanosoma cruzi, etiologic agent of Chagas disease.</title>
        <authorList>
            <person name="El-Sayed N.M."/>
            <person name="Myler P.J."/>
            <person name="Bartholomeu D.C."/>
            <person name="Nilsson D."/>
            <person name="Aggarwal G."/>
            <person name="Tran A.N."/>
            <person name="Ghedin E."/>
            <person name="Worthey E.A."/>
            <person name="Delcher A.L."/>
            <person name="Blandin G."/>
            <person name="Westenberger S.J."/>
            <person name="Caler E."/>
            <person name="Cerqueira G.C."/>
            <person name="Branche C."/>
            <person name="Haas B."/>
            <person name="Anupama A."/>
            <person name="Arner E."/>
            <person name="Aslund L."/>
            <person name="Attipoe P."/>
            <person name="Bontempi E."/>
            <person name="Bringaud F."/>
            <person name="Burton P."/>
            <person name="Cadag E."/>
            <person name="Campbell D.A."/>
            <person name="Carrington M."/>
            <person name="Crabtree J."/>
            <person name="Darban H."/>
            <person name="da Silveira J.F."/>
            <person name="de Jong P."/>
            <person name="Edwards K."/>
            <person name="Englund P.T."/>
            <person name="Fazelina G."/>
            <person name="Feldblyum T."/>
            <person name="Ferella M."/>
            <person name="Frasch A.C."/>
            <person name="Gull K."/>
            <person name="Horn D."/>
            <person name="Hou L."/>
            <person name="Huang Y."/>
            <person name="Kindlund E."/>
            <person name="Klingbeil M."/>
            <person name="Kluge S."/>
            <person name="Koo H."/>
            <person name="Lacerda D."/>
            <person name="Levin M.J."/>
            <person name="Lorenzi H."/>
            <person name="Louie T."/>
            <person name="Machado C.R."/>
            <person name="McCulloch R."/>
            <person name="McKenna A."/>
            <person name="Mizuno Y."/>
            <person name="Mottram J.C."/>
            <person name="Nelson S."/>
            <person name="Ochaya S."/>
            <person name="Osoegawa K."/>
            <person name="Pai G."/>
            <person name="Parsons M."/>
            <person name="Pentony M."/>
            <person name="Pettersson U."/>
            <person name="Pop M."/>
            <person name="Ramirez J.L."/>
            <person name="Rinta J."/>
            <person name="Robertson L."/>
            <person name="Salzberg S.L."/>
            <person name="Sanchez D.O."/>
            <person name="Seyler A."/>
            <person name="Sharma R."/>
            <person name="Shetty J."/>
            <person name="Simpson A.J."/>
            <person name="Sisk E."/>
            <person name="Tammi M.T."/>
            <person name="Tarleton R."/>
            <person name="Teixeira S."/>
            <person name="Van Aken S."/>
            <person name="Vogt C."/>
            <person name="Ward P.N."/>
            <person name="Wickstead B."/>
            <person name="Wortman J."/>
            <person name="White O."/>
            <person name="Fraser C.M."/>
            <person name="Stuart K.D."/>
            <person name="Andersson B."/>
        </authorList>
    </citation>
    <scope>NUCLEOTIDE SEQUENCE [LARGE SCALE GENOMIC DNA]</scope>
    <source>
        <strain evidence="1 2">CL Brener</strain>
    </source>
</reference>
<gene>
    <name evidence="1" type="ORF">Tc00.1047053510707.20</name>
</gene>
<comment type="caution">
    <text evidence="1">The sequence shown here is derived from an EMBL/GenBank/DDBJ whole genome shotgun (WGS) entry which is preliminary data.</text>
</comment>
<name>Q4CKP2_TRYCC</name>
<dbReference type="PaxDb" id="353153-Q4CKP2"/>
<dbReference type="KEGG" id="tcr:510707.20"/>
<dbReference type="InParanoid" id="Q4CKP2"/>
<accession>Q4CKP2</accession>
<evidence type="ECO:0000313" key="1">
    <source>
        <dbReference type="EMBL" id="EAN80845.1"/>
    </source>
</evidence>
<evidence type="ECO:0000313" key="2">
    <source>
        <dbReference type="Proteomes" id="UP000002296"/>
    </source>
</evidence>
<dbReference type="EMBL" id="AAHK01006879">
    <property type="protein sequence ID" value="EAN80845.1"/>
    <property type="molecule type" value="Genomic_DNA"/>
</dbReference>
<keyword evidence="2" id="KW-1185">Reference proteome</keyword>
<dbReference type="AlphaFoldDB" id="Q4CKP2"/>
<sequence length="95" mass="10348">MFLYASRSSCCRRVCAVRMAISCGATWMAARHCMCPCACCAAVAFRRSCVKWRTRSCWTEGGGGVRCGAAGAHDGCVWWEGPTIPRPVLEGRVLK</sequence>
<dbReference type="RefSeq" id="XP_802291.1">
    <property type="nucleotide sequence ID" value="XM_797198.1"/>
</dbReference>
<dbReference type="Proteomes" id="UP000002296">
    <property type="component" value="Unassembled WGS sequence"/>
</dbReference>
<organism evidence="1 2">
    <name type="scientific">Trypanosoma cruzi (strain CL Brener)</name>
    <dbReference type="NCBI Taxonomy" id="353153"/>
    <lineage>
        <taxon>Eukaryota</taxon>
        <taxon>Discoba</taxon>
        <taxon>Euglenozoa</taxon>
        <taxon>Kinetoplastea</taxon>
        <taxon>Metakinetoplastina</taxon>
        <taxon>Trypanosomatida</taxon>
        <taxon>Trypanosomatidae</taxon>
        <taxon>Trypanosoma</taxon>
        <taxon>Schizotrypanum</taxon>
    </lineage>
</organism>